<evidence type="ECO:0000256" key="3">
    <source>
        <dbReference type="ARBA" id="ARBA00022475"/>
    </source>
</evidence>
<dbReference type="AlphaFoldDB" id="G0J3G6"/>
<name>G0J3G6_CYCMS</name>
<proteinExistence type="inferred from homology"/>
<keyword evidence="7 8" id="KW-0472">Membrane</keyword>
<evidence type="ECO:0000313" key="9">
    <source>
        <dbReference type="EMBL" id="AEL24605.1"/>
    </source>
</evidence>
<evidence type="ECO:0000256" key="7">
    <source>
        <dbReference type="ARBA" id="ARBA00023136"/>
    </source>
</evidence>
<dbReference type="PANTHER" id="PTHR11040:SF211">
    <property type="entry name" value="ZINC TRANSPORTER ZIP11"/>
    <property type="match status" value="1"/>
</dbReference>
<organism evidence="9 10">
    <name type="scientific">Cyclobacterium marinum (strain ATCC 25205 / DSM 745 / LMG 13164 / NCIMB 1802)</name>
    <name type="common">Flectobacillus marinus</name>
    <dbReference type="NCBI Taxonomy" id="880070"/>
    <lineage>
        <taxon>Bacteria</taxon>
        <taxon>Pseudomonadati</taxon>
        <taxon>Bacteroidota</taxon>
        <taxon>Cytophagia</taxon>
        <taxon>Cytophagales</taxon>
        <taxon>Cyclobacteriaceae</taxon>
        <taxon>Cyclobacterium</taxon>
    </lineage>
</organism>
<keyword evidence="10" id="KW-1185">Reference proteome</keyword>
<keyword evidence="4 8" id="KW-0812">Transmembrane</keyword>
<dbReference type="Pfam" id="PF02535">
    <property type="entry name" value="Zip"/>
    <property type="match status" value="1"/>
</dbReference>
<evidence type="ECO:0000256" key="6">
    <source>
        <dbReference type="ARBA" id="ARBA00022989"/>
    </source>
</evidence>
<evidence type="ECO:0000256" key="5">
    <source>
        <dbReference type="ARBA" id="ARBA00022833"/>
    </source>
</evidence>
<dbReference type="Proteomes" id="UP000001635">
    <property type="component" value="Chromosome"/>
</dbReference>
<dbReference type="InterPro" id="IPR003689">
    <property type="entry name" value="ZIP"/>
</dbReference>
<dbReference type="KEGG" id="cmr:Cycma_0832"/>
<reference evidence="10" key="1">
    <citation type="submission" date="2011-07" db="EMBL/GenBank/DDBJ databases">
        <title>The complete genome of Cyclobacterium marinum DSM 745.</title>
        <authorList>
            <person name="Lucas S."/>
            <person name="Han J."/>
            <person name="Lapidus A."/>
            <person name="Bruce D."/>
            <person name="Goodwin L."/>
            <person name="Pitluck S."/>
            <person name="Peters L."/>
            <person name="Kyrpides N."/>
            <person name="Mavromatis K."/>
            <person name="Ivanova N."/>
            <person name="Ovchinnikova G."/>
            <person name="Chertkov O."/>
            <person name="Detter J.C."/>
            <person name="Tapia R."/>
            <person name="Han C."/>
            <person name="Land M."/>
            <person name="Hauser L."/>
            <person name="Markowitz V."/>
            <person name="Cheng J.-F."/>
            <person name="Hugenholtz P."/>
            <person name="Woyke T."/>
            <person name="Wu D."/>
            <person name="Tindall B."/>
            <person name="Schuetze A."/>
            <person name="Brambilla E."/>
            <person name="Klenk H.-P."/>
            <person name="Eisen J.A."/>
        </authorList>
    </citation>
    <scope>NUCLEOTIDE SEQUENCE [LARGE SCALE GENOMIC DNA]</scope>
    <source>
        <strain evidence="10">ATCC 25205 / DSM 745 / LMG 13164 / NCIMB 1802</strain>
    </source>
</reference>
<keyword evidence="3" id="KW-1003">Cell membrane</keyword>
<evidence type="ECO:0000256" key="4">
    <source>
        <dbReference type="ARBA" id="ARBA00022692"/>
    </source>
</evidence>
<dbReference type="STRING" id="880070.Cycma_0832"/>
<dbReference type="eggNOG" id="COG0428">
    <property type="taxonomic scope" value="Bacteria"/>
</dbReference>
<evidence type="ECO:0000256" key="1">
    <source>
        <dbReference type="ARBA" id="ARBA00004651"/>
    </source>
</evidence>
<comment type="similarity">
    <text evidence="2">Belongs to the ZIP transporter (TC 2.A.5) family.</text>
</comment>
<feature type="transmembrane region" description="Helical" evidence="8">
    <location>
        <begin position="124"/>
        <end position="144"/>
    </location>
</feature>
<evidence type="ECO:0000313" key="10">
    <source>
        <dbReference type="Proteomes" id="UP000001635"/>
    </source>
</evidence>
<evidence type="ECO:0000256" key="8">
    <source>
        <dbReference type="SAM" id="Phobius"/>
    </source>
</evidence>
<evidence type="ECO:0000256" key="2">
    <source>
        <dbReference type="ARBA" id="ARBA00006939"/>
    </source>
</evidence>
<keyword evidence="5" id="KW-0862">Zinc</keyword>
<feature type="transmembrane region" description="Helical" evidence="8">
    <location>
        <begin position="293"/>
        <end position="312"/>
    </location>
</feature>
<dbReference type="GO" id="GO:0005385">
    <property type="term" value="F:zinc ion transmembrane transporter activity"/>
    <property type="evidence" value="ECO:0007669"/>
    <property type="project" value="TreeGrafter"/>
</dbReference>
<feature type="transmembrane region" description="Helical" evidence="8">
    <location>
        <begin position="165"/>
        <end position="190"/>
    </location>
</feature>
<feature type="transmembrane region" description="Helical" evidence="8">
    <location>
        <begin position="234"/>
        <end position="255"/>
    </location>
</feature>
<keyword evidence="6 8" id="KW-1133">Transmembrane helix</keyword>
<dbReference type="GO" id="GO:0005886">
    <property type="term" value="C:plasma membrane"/>
    <property type="evidence" value="ECO:0007669"/>
    <property type="project" value="UniProtKB-SubCell"/>
</dbReference>
<sequence length="313" mass="33587">MTKSKINFIKHKLFQVISTGLRFAQLRNPQIATEIYFKEKRMFDILVDYLSSIAPAYAALIATTFTWFVTAVGAAFVFFFKKLNRPFLDTMMGFTGGVMIAASFWSLLAPAINMTEGESFAKVIPAAIGFFGGAMFIFVLDKILPHVHINFKKTEGIKTPWQRTTLLVLAITMHNIPEGLAVGVLFGGAASGVPEASIAGALILAIGIGLQNLPEGIAVAVPLRRMGLSRRKSFMMGQASALVEPIAGVLGAVAVSIFTPILPYALAFAAGAMIFVVIEEVVPESQQDGNTDLATMGFIGGFIIMMVLDVALG</sequence>
<gene>
    <name evidence="9" type="ordered locus">Cycma_0832</name>
</gene>
<comment type="subcellular location">
    <subcellularLocation>
        <location evidence="1">Cell membrane</location>
        <topology evidence="1">Multi-pass membrane protein</topology>
    </subcellularLocation>
</comment>
<feature type="transmembrane region" description="Helical" evidence="8">
    <location>
        <begin position="196"/>
        <end position="213"/>
    </location>
</feature>
<dbReference type="EMBL" id="CP002955">
    <property type="protein sequence ID" value="AEL24605.1"/>
    <property type="molecule type" value="Genomic_DNA"/>
</dbReference>
<feature type="transmembrane region" description="Helical" evidence="8">
    <location>
        <begin position="92"/>
        <end position="112"/>
    </location>
</feature>
<accession>G0J3G6</accession>
<dbReference type="HOGENOM" id="CLU_015114_1_2_10"/>
<protein>
    <submittedName>
        <fullName evidence="9">Zinc/iron permease</fullName>
    </submittedName>
</protein>
<dbReference type="PANTHER" id="PTHR11040">
    <property type="entry name" value="ZINC/IRON TRANSPORTER"/>
    <property type="match status" value="1"/>
</dbReference>
<feature type="transmembrane region" description="Helical" evidence="8">
    <location>
        <begin position="56"/>
        <end position="80"/>
    </location>
</feature>